<reference evidence="5 6" key="1">
    <citation type="submission" date="2018-07" db="EMBL/GenBank/DDBJ databases">
        <title>Genomic Encyclopedia of Type Strains, Phase IV (KMG-IV): sequencing the most valuable type-strain genomes for metagenomic binning, comparative biology and taxonomic classification.</title>
        <authorList>
            <person name="Goeker M."/>
        </authorList>
    </citation>
    <scope>NUCLEOTIDE SEQUENCE [LARGE SCALE GENOMIC DNA]</scope>
    <source>
        <strain evidence="5 6">DSM 16500</strain>
    </source>
</reference>
<evidence type="ECO:0000313" key="6">
    <source>
        <dbReference type="Proteomes" id="UP000254720"/>
    </source>
</evidence>
<evidence type="ECO:0000259" key="4">
    <source>
        <dbReference type="PROSITE" id="PS51379"/>
    </source>
</evidence>
<name>A0A370GNB4_9COXI</name>
<dbReference type="PANTHER" id="PTHR40447">
    <property type="entry name" value="ANAEROBIC SULFITE REDUCTASE SUBUNIT A"/>
    <property type="match status" value="1"/>
</dbReference>
<evidence type="ECO:0000313" key="5">
    <source>
        <dbReference type="EMBL" id="RDI43413.1"/>
    </source>
</evidence>
<dbReference type="InterPro" id="IPR017900">
    <property type="entry name" value="4Fe4S_Fe_S_CS"/>
</dbReference>
<accession>A0A370GNB4</accession>
<keyword evidence="2" id="KW-0408">Iron</keyword>
<evidence type="ECO:0000256" key="2">
    <source>
        <dbReference type="ARBA" id="ARBA00023004"/>
    </source>
</evidence>
<dbReference type="Pfam" id="PF17179">
    <property type="entry name" value="Fer4_22"/>
    <property type="match status" value="1"/>
</dbReference>
<dbReference type="InterPro" id="IPR017896">
    <property type="entry name" value="4Fe4S_Fe-S-bd"/>
</dbReference>
<sequence>MDESQGLFLPHDRLQDLLAALKQAGYQCMGPQVKEGAIVFDILERADQLPWGYREKQAPGHYHLEKIDKNEAFAWANGPQAIKPLLFKPKETVWRVNRGAEGKLEFVPHFANEKPLAVIGVRACDIAGMAVQDRVFVTNSQVDVRYRQRREQLFVIGVNCGYASQNCFCVSAGTGPEIKNHYDIVMTELENGFLVETGSERGQSLVESLQLTNADTAQKEQGRQRIDTAVRMQTKRIPLDNSRKLYDVLFTNLDHPRWKEVAERCLSCGNCVQVCPTCFCHSEYDEPSLDGNSSDHQREWDSCFTQGHSYMTGKIVRDDIEKRYRQWLTHKVGSWHKQFDTSGCVGCGRCVTWCPVGIDLTEELAAITGESNQVARAETDETE</sequence>
<dbReference type="RefSeq" id="WP_114834440.1">
    <property type="nucleotide sequence ID" value="NZ_LR699114.1"/>
</dbReference>
<dbReference type="Gene3D" id="1.10.1060.10">
    <property type="entry name" value="Alpha-helical ferredoxin"/>
    <property type="match status" value="1"/>
</dbReference>
<proteinExistence type="predicted"/>
<dbReference type="OrthoDB" id="9795302at2"/>
<feature type="domain" description="4Fe-4S ferredoxin-type" evidence="4">
    <location>
        <begin position="335"/>
        <end position="363"/>
    </location>
</feature>
<evidence type="ECO:0000256" key="1">
    <source>
        <dbReference type="ARBA" id="ARBA00022723"/>
    </source>
</evidence>
<keyword evidence="1" id="KW-0479">Metal-binding</keyword>
<gene>
    <name evidence="5" type="ORF">C8D86_11169</name>
</gene>
<keyword evidence="3" id="KW-0411">Iron-sulfur</keyword>
<dbReference type="PROSITE" id="PS51379">
    <property type="entry name" value="4FE4S_FER_2"/>
    <property type="match status" value="2"/>
</dbReference>
<dbReference type="SUPFAM" id="SSF46548">
    <property type="entry name" value="alpha-helical ferredoxin"/>
    <property type="match status" value="1"/>
</dbReference>
<evidence type="ECO:0000256" key="3">
    <source>
        <dbReference type="ARBA" id="ARBA00023014"/>
    </source>
</evidence>
<organism evidence="5 6">
    <name type="scientific">Aquicella lusitana</name>
    <dbReference type="NCBI Taxonomy" id="254246"/>
    <lineage>
        <taxon>Bacteria</taxon>
        <taxon>Pseudomonadati</taxon>
        <taxon>Pseudomonadota</taxon>
        <taxon>Gammaproteobacteria</taxon>
        <taxon>Legionellales</taxon>
        <taxon>Coxiellaceae</taxon>
        <taxon>Aquicella</taxon>
    </lineage>
</organism>
<dbReference type="PROSITE" id="PS00198">
    <property type="entry name" value="4FE4S_FER_1"/>
    <property type="match status" value="2"/>
</dbReference>
<dbReference type="PANTHER" id="PTHR40447:SF1">
    <property type="entry name" value="ANAEROBIC SULFITE REDUCTASE SUBUNIT A"/>
    <property type="match status" value="1"/>
</dbReference>
<feature type="domain" description="4Fe-4S ferredoxin-type" evidence="4">
    <location>
        <begin position="254"/>
        <end position="286"/>
    </location>
</feature>
<dbReference type="GO" id="GO:0051536">
    <property type="term" value="F:iron-sulfur cluster binding"/>
    <property type="evidence" value="ECO:0007669"/>
    <property type="project" value="UniProtKB-KW"/>
</dbReference>
<dbReference type="Proteomes" id="UP000254720">
    <property type="component" value="Unassembled WGS sequence"/>
</dbReference>
<dbReference type="EMBL" id="QQAX01000011">
    <property type="protein sequence ID" value="RDI43413.1"/>
    <property type="molecule type" value="Genomic_DNA"/>
</dbReference>
<keyword evidence="6" id="KW-1185">Reference proteome</keyword>
<comment type="caution">
    <text evidence="5">The sequence shown here is derived from an EMBL/GenBank/DDBJ whole genome shotgun (WGS) entry which is preliminary data.</text>
</comment>
<dbReference type="InterPro" id="IPR009051">
    <property type="entry name" value="Helical_ferredxn"/>
</dbReference>
<dbReference type="AlphaFoldDB" id="A0A370GNB4"/>
<dbReference type="GO" id="GO:0046872">
    <property type="term" value="F:metal ion binding"/>
    <property type="evidence" value="ECO:0007669"/>
    <property type="project" value="UniProtKB-KW"/>
</dbReference>
<protein>
    <submittedName>
        <fullName evidence="5">4Fe-4S dicluster protein</fullName>
    </submittedName>
</protein>